<protein>
    <recommendedName>
        <fullName evidence="1">DUF397 domain-containing protein</fullName>
    </recommendedName>
</protein>
<evidence type="ECO:0000259" key="1">
    <source>
        <dbReference type="Pfam" id="PF04149"/>
    </source>
</evidence>
<dbReference type="InterPro" id="IPR007278">
    <property type="entry name" value="DUF397"/>
</dbReference>
<accession>A0A9P2WRF0</accession>
<dbReference type="EMBL" id="AOSG01000009">
    <property type="protein sequence ID" value="EOR72512.1"/>
    <property type="molecule type" value="Genomic_DNA"/>
</dbReference>
<dbReference type="AlphaFoldDB" id="A0A9P2WRF0"/>
<comment type="caution">
    <text evidence="2">The sequence shown here is derived from an EMBL/GenBank/DDBJ whole genome shotgun (WGS) entry which is preliminary data.</text>
</comment>
<dbReference type="Proteomes" id="UP000014184">
    <property type="component" value="Unassembled WGS sequence"/>
</dbReference>
<proteinExistence type="predicted"/>
<keyword evidence="3" id="KW-1185">Reference proteome</keyword>
<dbReference type="Pfam" id="PF04149">
    <property type="entry name" value="DUF397"/>
    <property type="match status" value="1"/>
</dbReference>
<evidence type="ECO:0000313" key="3">
    <source>
        <dbReference type="Proteomes" id="UP000014184"/>
    </source>
</evidence>
<reference evidence="2 3" key="1">
    <citation type="journal article" date="2013" name="Genome Announc.">
        <title>Draft Genome Sequence of the Lignocellulose Decomposer Thermobifida fusca Strain TM51.</title>
        <authorList>
            <person name="Toth A."/>
            <person name="Barna T."/>
            <person name="Nagy I."/>
            <person name="Horvath B."/>
            <person name="Nagy I."/>
            <person name="Tancsics A."/>
            <person name="Kriszt B."/>
            <person name="Baka E."/>
            <person name="Fekete C."/>
            <person name="Kukolya J."/>
        </authorList>
    </citation>
    <scope>NUCLEOTIDE SEQUENCE [LARGE SCALE GENOMIC DNA]</scope>
    <source>
        <strain evidence="2 3">TM51</strain>
    </source>
</reference>
<feature type="domain" description="DUF397" evidence="1">
    <location>
        <begin position="6"/>
        <end position="59"/>
    </location>
</feature>
<dbReference type="RefSeq" id="WP_011290840.1">
    <property type="nucleotide sequence ID" value="NZ_AOSG01000009.1"/>
</dbReference>
<sequence>MDLTFAEWKKSSYSNPSSNNCVEVAVVPRLSAVRDSQHRELGRLEFPVMEWAAFLSAAKRDAL</sequence>
<name>A0A9P2WRF0_THEFU</name>
<evidence type="ECO:0000313" key="2">
    <source>
        <dbReference type="EMBL" id="EOR72512.1"/>
    </source>
</evidence>
<gene>
    <name evidence="2" type="ORF">TM51_02295</name>
</gene>
<organism evidence="2 3">
    <name type="scientific">Thermobifida fusca TM51</name>
    <dbReference type="NCBI Taxonomy" id="1169414"/>
    <lineage>
        <taxon>Bacteria</taxon>
        <taxon>Bacillati</taxon>
        <taxon>Actinomycetota</taxon>
        <taxon>Actinomycetes</taxon>
        <taxon>Streptosporangiales</taxon>
        <taxon>Nocardiopsidaceae</taxon>
        <taxon>Thermobifida</taxon>
    </lineage>
</organism>